<organism evidence="1 2">
    <name type="scientific">Protea cynaroides</name>
    <dbReference type="NCBI Taxonomy" id="273540"/>
    <lineage>
        <taxon>Eukaryota</taxon>
        <taxon>Viridiplantae</taxon>
        <taxon>Streptophyta</taxon>
        <taxon>Embryophyta</taxon>
        <taxon>Tracheophyta</taxon>
        <taxon>Spermatophyta</taxon>
        <taxon>Magnoliopsida</taxon>
        <taxon>Proteales</taxon>
        <taxon>Proteaceae</taxon>
        <taxon>Protea</taxon>
    </lineage>
</organism>
<keyword evidence="2" id="KW-1185">Reference proteome</keyword>
<proteinExistence type="predicted"/>
<dbReference type="Proteomes" id="UP001141806">
    <property type="component" value="Unassembled WGS sequence"/>
</dbReference>
<comment type="caution">
    <text evidence="1">The sequence shown here is derived from an EMBL/GenBank/DDBJ whole genome shotgun (WGS) entry which is preliminary data.</text>
</comment>
<reference evidence="1" key="1">
    <citation type="journal article" date="2023" name="Plant J.">
        <title>The genome of the king protea, Protea cynaroides.</title>
        <authorList>
            <person name="Chang J."/>
            <person name="Duong T.A."/>
            <person name="Schoeman C."/>
            <person name="Ma X."/>
            <person name="Roodt D."/>
            <person name="Barker N."/>
            <person name="Li Z."/>
            <person name="Van de Peer Y."/>
            <person name="Mizrachi E."/>
        </authorList>
    </citation>
    <scope>NUCLEOTIDE SEQUENCE</scope>
    <source>
        <tissue evidence="1">Young leaves</tissue>
    </source>
</reference>
<dbReference type="OrthoDB" id="2019561at2759"/>
<accession>A0A9Q0GXN3</accession>
<dbReference type="EMBL" id="JAMYWD010000011">
    <property type="protein sequence ID" value="KAJ4956136.1"/>
    <property type="molecule type" value="Genomic_DNA"/>
</dbReference>
<evidence type="ECO:0000313" key="1">
    <source>
        <dbReference type="EMBL" id="KAJ4956136.1"/>
    </source>
</evidence>
<name>A0A9Q0GXN3_9MAGN</name>
<dbReference type="PANTHER" id="PTHR35320">
    <property type="entry name" value="ATP-DEPENDENT CLP PROTEASE ATP-BINDING SUBUNIT"/>
    <property type="match status" value="1"/>
</dbReference>
<dbReference type="AlphaFoldDB" id="A0A9Q0GXN3"/>
<dbReference type="PANTHER" id="PTHR35320:SF1">
    <property type="entry name" value="ATP-DEPENDENT CLP PROTEASE ATP-BINDING SUBUNIT"/>
    <property type="match status" value="1"/>
</dbReference>
<gene>
    <name evidence="1" type="ORF">NE237_012919</name>
</gene>
<protein>
    <submittedName>
        <fullName evidence="1">Uncharacterized protein</fullName>
    </submittedName>
</protein>
<evidence type="ECO:0000313" key="2">
    <source>
        <dbReference type="Proteomes" id="UP001141806"/>
    </source>
</evidence>
<sequence>MKSQMYPNPATIVKFSPKTASSVSFSFYPVQPRRRIYPITLSSSNQNAQELATTTIPTQPEKPGPYSVEFMTLKACKLGISRYPNFEYNAEGGRGTGTGIKNDSSPNEISVSFDLQTLYIPPLTSETTRFLGLPLPPFLKIDIVPELFHGTINEETGKVDLEFRAKFLFSVGRIYRAPPLMVETILTSGESSGTMRRGRGEMLDRKGKCRLVGVAVVGPIDDVVMDSFLGLPTECLAELNAFISISASS</sequence>